<evidence type="ECO:0000313" key="1">
    <source>
        <dbReference type="EnsemblMetazoa" id="Aqu2.1.22632_001"/>
    </source>
</evidence>
<organism evidence="1">
    <name type="scientific">Amphimedon queenslandica</name>
    <name type="common">Sponge</name>
    <dbReference type="NCBI Taxonomy" id="400682"/>
    <lineage>
        <taxon>Eukaryota</taxon>
        <taxon>Metazoa</taxon>
        <taxon>Porifera</taxon>
        <taxon>Demospongiae</taxon>
        <taxon>Heteroscleromorpha</taxon>
        <taxon>Haplosclerida</taxon>
        <taxon>Niphatidae</taxon>
        <taxon>Amphimedon</taxon>
    </lineage>
</organism>
<accession>A0A1X7U415</accession>
<sequence length="117" mass="13804">MYYIIYLLWHGVNSLRNHLLERHRVIERLWLVTSIRGVWQSQSTSIMDVRVVDSDALMLENYHNHVLKTAERDKLKYQEGSYSIHSSFTSLFMTVNGLLGLESNSFLKRSADRQFIK</sequence>
<dbReference type="InParanoid" id="A0A1X7U415"/>
<reference evidence="1" key="1">
    <citation type="submission" date="2017-05" db="UniProtKB">
        <authorList>
            <consortium name="EnsemblMetazoa"/>
        </authorList>
    </citation>
    <scope>IDENTIFICATION</scope>
</reference>
<name>A0A1X7U415_AMPQE</name>
<proteinExistence type="predicted"/>
<dbReference type="EnsemblMetazoa" id="Aqu2.1.22632_001">
    <property type="protein sequence ID" value="Aqu2.1.22632_001"/>
    <property type="gene ID" value="Aqu2.1.22632"/>
</dbReference>
<protein>
    <submittedName>
        <fullName evidence="1">Uncharacterized protein</fullName>
    </submittedName>
</protein>
<dbReference type="AlphaFoldDB" id="A0A1X7U415"/>